<sequence>MKHLEAIKQMVRNVINRFVFLVLLGSSFVCEAQQKDRLTKEQYEVIEGAFRNSGKDQTRIFFQTIDYKSWVHLLYGDYYREDWGIALCSFEDSKLEQSIDQVIDHVRNIQVKEFNPRKLGKRFVLVKDLTEEPYLSLTEPIIIGDYSFVLFKYPNSESLEVQKKNEKGEWVYECSIPLYVVITD</sequence>
<reference evidence="1 2" key="1">
    <citation type="submission" date="2019-03" db="EMBL/GenBank/DDBJ databases">
        <title>Algoriphagus sp. nov, a new strain isolated from root system soil of mangrove plant Kandelia.</title>
        <authorList>
            <person name="Yin Q."/>
            <person name="Wang K."/>
            <person name="Song Z."/>
        </authorList>
    </citation>
    <scope>NUCLEOTIDE SEQUENCE [LARGE SCALE GENOMIC DNA]</scope>
    <source>
        <strain evidence="1 2">XY-J91</strain>
    </source>
</reference>
<comment type="caution">
    <text evidence="1">The sequence shown here is derived from an EMBL/GenBank/DDBJ whole genome shotgun (WGS) entry which is preliminary data.</text>
</comment>
<proteinExistence type="predicted"/>
<dbReference type="OrthoDB" id="826330at2"/>
<dbReference type="Proteomes" id="UP000297647">
    <property type="component" value="Unassembled WGS sequence"/>
</dbReference>
<dbReference type="AlphaFoldDB" id="A0A4Y9QVS7"/>
<accession>A0A4Y9QVS7</accession>
<name>A0A4Y9QVS7_9BACT</name>
<protein>
    <submittedName>
        <fullName evidence="1">Uncharacterized protein</fullName>
    </submittedName>
</protein>
<dbReference type="RefSeq" id="WP_135072509.1">
    <property type="nucleotide sequence ID" value="NZ_SPSB01000002.1"/>
</dbReference>
<keyword evidence="2" id="KW-1185">Reference proteome</keyword>
<dbReference type="EMBL" id="SPSB01000002">
    <property type="protein sequence ID" value="TFV95928.1"/>
    <property type="molecule type" value="Genomic_DNA"/>
</dbReference>
<organism evidence="1 2">
    <name type="scientific">Algoriphagus kandeliae</name>
    <dbReference type="NCBI Taxonomy" id="2562278"/>
    <lineage>
        <taxon>Bacteria</taxon>
        <taxon>Pseudomonadati</taxon>
        <taxon>Bacteroidota</taxon>
        <taxon>Cytophagia</taxon>
        <taxon>Cytophagales</taxon>
        <taxon>Cyclobacteriaceae</taxon>
        <taxon>Algoriphagus</taxon>
    </lineage>
</organism>
<evidence type="ECO:0000313" key="2">
    <source>
        <dbReference type="Proteomes" id="UP000297647"/>
    </source>
</evidence>
<evidence type="ECO:0000313" key="1">
    <source>
        <dbReference type="EMBL" id="TFV95928.1"/>
    </source>
</evidence>
<gene>
    <name evidence="1" type="ORF">E4S40_06810</name>
</gene>